<evidence type="ECO:0000313" key="1">
    <source>
        <dbReference type="EMBL" id="PIE91843.1"/>
    </source>
</evidence>
<dbReference type="Proteomes" id="UP000228484">
    <property type="component" value="Unassembled WGS sequence"/>
</dbReference>
<accession>A0A2G6Q4V9</accession>
<evidence type="ECO:0000313" key="2">
    <source>
        <dbReference type="Proteomes" id="UP000228484"/>
    </source>
</evidence>
<comment type="caution">
    <text evidence="1">The sequence shown here is derived from an EMBL/GenBank/DDBJ whole genome shotgun (WGS) entry which is preliminary data.</text>
</comment>
<dbReference type="EMBL" id="NWUW01000067">
    <property type="protein sequence ID" value="PIE91843.1"/>
    <property type="molecule type" value="Genomic_DNA"/>
</dbReference>
<dbReference type="Gene3D" id="2.60.120.40">
    <property type="match status" value="1"/>
</dbReference>
<name>A0A2G6Q4V9_9BACI</name>
<proteinExistence type="predicted"/>
<gene>
    <name evidence="1" type="ORF">CO726_29915</name>
</gene>
<reference evidence="1 2" key="1">
    <citation type="submission" date="2017-09" db="EMBL/GenBank/DDBJ databases">
        <title>Biocontrol bacteria screening and application from spent mushroom substrate.</title>
        <authorList>
            <person name="Sun X."/>
        </authorList>
    </citation>
    <scope>NUCLEOTIDE SEQUENCE [LARGE SCALE GENOMIC DNA]</scope>
    <source>
        <strain evidence="1 2">100374</strain>
    </source>
</reference>
<sequence>MFVGAGQAIPLANNAVINGTAISHVPGSTDIILAPNQTYYASYESSTNLGQNNQGSVILELQLNGNLILGTQSEYNGLQNLAITTSSRFSLSSGIVFNTGNDPNILTLVNTSGHAITAEGTNVSVIKLQ</sequence>
<dbReference type="AlphaFoldDB" id="A0A2G6Q4V9"/>
<organism evidence="1 2">
    <name type="scientific">Bacillus fungorum</name>
    <dbReference type="NCBI Taxonomy" id="2039284"/>
    <lineage>
        <taxon>Bacteria</taxon>
        <taxon>Bacillati</taxon>
        <taxon>Bacillota</taxon>
        <taxon>Bacilli</taxon>
        <taxon>Bacillales</taxon>
        <taxon>Bacillaceae</taxon>
        <taxon>Bacillus</taxon>
    </lineage>
</organism>
<keyword evidence="2" id="KW-1185">Reference proteome</keyword>
<evidence type="ECO:0008006" key="3">
    <source>
        <dbReference type="Google" id="ProtNLM"/>
    </source>
</evidence>
<protein>
    <recommendedName>
        <fullName evidence="3">BclA C-terminal domain-containing protein</fullName>
    </recommendedName>
</protein>
<dbReference type="InterPro" id="IPR008983">
    <property type="entry name" value="Tumour_necrosis_fac-like_dom"/>
</dbReference>